<dbReference type="Gene3D" id="3.40.225.10">
    <property type="entry name" value="Class II aldolase/adducin N-terminal domain"/>
    <property type="match status" value="1"/>
</dbReference>
<comment type="function">
    <text evidence="7">Involved in the degradation of L-fucose and D-arabinose. Catalyzes the reversible cleavage of L-fuculose 1-phosphate (Fuc1P) to yield dihydroxyacetone phosphate (DHAP) and L-lactaldehyde.</text>
</comment>
<dbReference type="NCBIfam" id="NF005984">
    <property type="entry name" value="PRK08087.1"/>
    <property type="match status" value="1"/>
</dbReference>
<evidence type="ECO:0000313" key="10">
    <source>
        <dbReference type="Proteomes" id="UP000254329"/>
    </source>
</evidence>
<name>A0A1V4AYV0_9PAST</name>
<dbReference type="HAMAP" id="MF_00987">
    <property type="entry name" value="FucA"/>
    <property type="match status" value="1"/>
</dbReference>
<dbReference type="NCBIfam" id="TIGR01086">
    <property type="entry name" value="fucA"/>
    <property type="match status" value="1"/>
</dbReference>
<accession>A0A1V4AYV0</accession>
<evidence type="ECO:0000256" key="6">
    <source>
        <dbReference type="ARBA" id="ARBA00023277"/>
    </source>
</evidence>
<feature type="binding site" evidence="7">
    <location>
        <begin position="71"/>
        <end position="72"/>
    </location>
    <ligand>
        <name>substrate</name>
    </ligand>
</feature>
<organism evidence="9 10">
    <name type="scientific">Canicola haemoglobinophilus</name>
    <dbReference type="NCBI Taxonomy" id="733"/>
    <lineage>
        <taxon>Bacteria</taxon>
        <taxon>Pseudomonadati</taxon>
        <taxon>Pseudomonadota</taxon>
        <taxon>Gammaproteobacteria</taxon>
        <taxon>Pasteurellales</taxon>
        <taxon>Pasteurellaceae</taxon>
        <taxon>Canicola</taxon>
    </lineage>
</organism>
<protein>
    <recommendedName>
        <fullName evidence="7">L-fuculose phosphate aldolase</fullName>
        <ecNumber evidence="7">4.1.2.17</ecNumber>
    </recommendedName>
    <alternativeName>
        <fullName evidence="7">D-ribulose-phosphate aldolase</fullName>
    </alternativeName>
    <alternativeName>
        <fullName evidence="7">L-fuculose-1-phosphate aldolase</fullName>
    </alternativeName>
</protein>
<evidence type="ECO:0000259" key="8">
    <source>
        <dbReference type="SMART" id="SM01007"/>
    </source>
</evidence>
<feature type="site" description="Plays a key role in the stabilization of the transition state and positioning the aldehyde component" evidence="7">
    <location>
        <position position="113"/>
    </location>
</feature>
<dbReference type="EC" id="4.1.2.17" evidence="7"/>
<dbReference type="InterPro" id="IPR036409">
    <property type="entry name" value="Aldolase_II/adducin_N_sf"/>
</dbReference>
<keyword evidence="1 7" id="KW-0479">Metal-binding</keyword>
<dbReference type="GO" id="GO:0019568">
    <property type="term" value="P:arabinose catabolic process"/>
    <property type="evidence" value="ECO:0007669"/>
    <property type="project" value="UniProtKB-KW"/>
</dbReference>
<dbReference type="AlphaFoldDB" id="A0A1V4AYV0"/>
<dbReference type="PANTHER" id="PTHR22789">
    <property type="entry name" value="FUCULOSE PHOSPHATE ALDOLASE"/>
    <property type="match status" value="1"/>
</dbReference>
<dbReference type="PANTHER" id="PTHR22789:SF0">
    <property type="entry name" value="3-OXO-TETRONATE 4-PHOSPHATE DECARBOXYLASE-RELATED"/>
    <property type="match status" value="1"/>
</dbReference>
<feature type="binding site" evidence="7">
    <location>
        <position position="92"/>
    </location>
    <ligand>
        <name>Zn(2+)</name>
        <dbReference type="ChEBI" id="CHEBI:29105"/>
        <note>catalytic</note>
    </ligand>
</feature>
<keyword evidence="3 7" id="KW-0054">Arabinose catabolism</keyword>
<reference evidence="9 10" key="1">
    <citation type="submission" date="2018-06" db="EMBL/GenBank/DDBJ databases">
        <authorList>
            <consortium name="Pathogen Informatics"/>
            <person name="Doyle S."/>
        </authorList>
    </citation>
    <scope>NUCLEOTIDE SEQUENCE [LARGE SCALE GENOMIC DNA]</scope>
    <source>
        <strain evidence="9 10">NCTC1659</strain>
    </source>
</reference>
<evidence type="ECO:0000256" key="4">
    <source>
        <dbReference type="ARBA" id="ARBA00023239"/>
    </source>
</evidence>
<dbReference type="Pfam" id="PF00596">
    <property type="entry name" value="Aldolase_II"/>
    <property type="match status" value="1"/>
</dbReference>
<feature type="binding site" evidence="7">
    <location>
        <begin position="28"/>
        <end position="29"/>
    </location>
    <ligand>
        <name>substrate</name>
    </ligand>
</feature>
<comment type="catalytic activity">
    <reaction evidence="7">
        <text>L-fuculose 1-phosphate = (S)-lactaldehyde + dihydroxyacetone phosphate</text>
        <dbReference type="Rhea" id="RHEA:12933"/>
        <dbReference type="ChEBI" id="CHEBI:18041"/>
        <dbReference type="ChEBI" id="CHEBI:57642"/>
        <dbReference type="ChEBI" id="CHEBI:57846"/>
        <dbReference type="EC" id="4.1.2.17"/>
    </reaction>
</comment>
<keyword evidence="6 7" id="KW-0119">Carbohydrate metabolism</keyword>
<evidence type="ECO:0000256" key="3">
    <source>
        <dbReference type="ARBA" id="ARBA00022935"/>
    </source>
</evidence>
<evidence type="ECO:0000313" key="9">
    <source>
        <dbReference type="EMBL" id="STO59384.1"/>
    </source>
</evidence>
<dbReference type="InterPro" id="IPR050197">
    <property type="entry name" value="Aldolase_class_II_sugar_metab"/>
</dbReference>
<keyword evidence="2 7" id="KW-0862">Zinc</keyword>
<sequence length="215" mass="24116">MNRQQLSRKIIDTCLEMTRLGLNQGTAGNVSVRYKDGMLITPTGTPYELLTEDNIVYVDNNGKHEEGKLPSSEWHFHLAVYQARSDVDAVVHNHSINCAAVSILEKPIPPFHYMIAVGGTDHIPCIPYATFGTHKLAEYVKEGIKESKAILLAHHGLIAAEQNLDKALWLAHEVEVLAQWYMKLLATGLEIPLLNQEEMAVVLEKFKSYGLRIEE</sequence>
<evidence type="ECO:0000256" key="7">
    <source>
        <dbReference type="HAMAP-Rule" id="MF_00987"/>
    </source>
</evidence>
<comment type="cofactor">
    <cofactor evidence="7">
        <name>Zn(2+)</name>
        <dbReference type="ChEBI" id="CHEBI:29105"/>
    </cofactor>
    <text evidence="7">Binds 1 zinc ion per subunit.</text>
</comment>
<dbReference type="CDD" id="cd00398">
    <property type="entry name" value="Aldolase_II"/>
    <property type="match status" value="1"/>
</dbReference>
<feature type="binding site" evidence="7">
    <location>
        <begin position="43"/>
        <end position="44"/>
    </location>
    <ligand>
        <name>substrate</name>
    </ligand>
</feature>
<keyword evidence="10" id="KW-1185">Reference proteome</keyword>
<dbReference type="EMBL" id="UGHF01000001">
    <property type="protein sequence ID" value="STO59384.1"/>
    <property type="molecule type" value="Genomic_DNA"/>
</dbReference>
<dbReference type="Proteomes" id="UP000254329">
    <property type="component" value="Unassembled WGS sequence"/>
</dbReference>
<evidence type="ECO:0000256" key="5">
    <source>
        <dbReference type="ARBA" id="ARBA00023253"/>
    </source>
</evidence>
<dbReference type="GO" id="GO:0008270">
    <property type="term" value="F:zinc ion binding"/>
    <property type="evidence" value="ECO:0007669"/>
    <property type="project" value="UniProtKB-UniRule"/>
</dbReference>
<dbReference type="GO" id="GO:0005829">
    <property type="term" value="C:cytosol"/>
    <property type="evidence" value="ECO:0007669"/>
    <property type="project" value="TreeGrafter"/>
</dbReference>
<dbReference type="SMART" id="SM01007">
    <property type="entry name" value="Aldolase_II"/>
    <property type="match status" value="1"/>
</dbReference>
<dbReference type="UniPathway" id="UPA00563">
    <property type="reaction ID" value="UER00626"/>
</dbReference>
<keyword evidence="5 7" id="KW-0294">Fucose metabolism</keyword>
<feature type="binding site" evidence="7">
    <location>
        <position position="73"/>
    </location>
    <ligand>
        <name>Zn(2+)</name>
        <dbReference type="ChEBI" id="CHEBI:29105"/>
        <note>catalytic</note>
    </ligand>
</feature>
<feature type="site" description="Plays a key role in the stabilization of the transition state and positioning the aldehyde component" evidence="7">
    <location>
        <position position="131"/>
    </location>
</feature>
<comment type="pathway">
    <text evidence="7">Carbohydrate degradation; L-fucose degradation; L-lactaldehyde and glycerone phosphate from L-fucose: step 3/3.</text>
</comment>
<dbReference type="SUPFAM" id="SSF53639">
    <property type="entry name" value="AraD/HMP-PK domain-like"/>
    <property type="match status" value="1"/>
</dbReference>
<dbReference type="STRING" id="733.B0186_10310"/>
<gene>
    <name evidence="9" type="primary">fucA_1</name>
    <name evidence="7" type="synonym">fucA</name>
    <name evidence="9" type="ORF">NCTC1659_00633</name>
</gene>
<dbReference type="GO" id="GO:0008738">
    <property type="term" value="F:L-fuculose-phosphate aldolase activity"/>
    <property type="evidence" value="ECO:0007669"/>
    <property type="project" value="UniProtKB-UniRule"/>
</dbReference>
<evidence type="ECO:0000256" key="2">
    <source>
        <dbReference type="ARBA" id="ARBA00022833"/>
    </source>
</evidence>
<feature type="active site" description="Proton donor/acceptor" evidence="7">
    <location>
        <position position="73"/>
    </location>
</feature>
<feature type="binding site" evidence="7">
    <location>
        <position position="155"/>
    </location>
    <ligand>
        <name>Zn(2+)</name>
        <dbReference type="ChEBI" id="CHEBI:29105"/>
        <note>catalytic</note>
    </ligand>
</feature>
<dbReference type="RefSeq" id="WP_078219280.1">
    <property type="nucleotide sequence ID" value="NZ_MUXZ01000042.1"/>
</dbReference>
<dbReference type="InterPro" id="IPR004782">
    <property type="entry name" value="FucA"/>
</dbReference>
<comment type="similarity">
    <text evidence="7">Belongs to the aldolase class II family. AraD/FucA subfamily.</text>
</comment>
<keyword evidence="4 7" id="KW-0456">Lyase</keyword>
<evidence type="ECO:0000256" key="1">
    <source>
        <dbReference type="ARBA" id="ARBA00022723"/>
    </source>
</evidence>
<comment type="subunit">
    <text evidence="7">Homotetramer.</text>
</comment>
<feature type="domain" description="Class II aldolase/adducin N-terminal" evidence="8">
    <location>
        <begin position="8"/>
        <end position="182"/>
    </location>
</feature>
<dbReference type="GO" id="GO:0042355">
    <property type="term" value="P:L-fucose catabolic process"/>
    <property type="evidence" value="ECO:0007669"/>
    <property type="project" value="UniProtKB-UniRule"/>
</dbReference>
<feature type="site" description="Plays a key role in the stabilization of the transition state and positioning the aldehyde component" evidence="7">
    <location>
        <position position="209"/>
    </location>
</feature>
<proteinExistence type="inferred from homology"/>
<dbReference type="InterPro" id="IPR001303">
    <property type="entry name" value="Aldolase_II/adducin_N"/>
</dbReference>
<dbReference type="FunFam" id="3.40.225.10:FF:000005">
    <property type="entry name" value="L-fuculose phosphate aldolase"/>
    <property type="match status" value="1"/>
</dbReference>
<feature type="binding site" evidence="7">
    <location>
        <position position="94"/>
    </location>
    <ligand>
        <name>Zn(2+)</name>
        <dbReference type="ChEBI" id="CHEBI:29105"/>
        <note>catalytic</note>
    </ligand>
</feature>